<dbReference type="KEGG" id="hcz:G9Q37_05420"/>
<evidence type="ECO:0008006" key="5">
    <source>
        <dbReference type="Google" id="ProtNLM"/>
    </source>
</evidence>
<organism evidence="3 4">
    <name type="scientific">Hydrogenophaga crocea</name>
    <dbReference type="NCBI Taxonomy" id="2716225"/>
    <lineage>
        <taxon>Bacteria</taxon>
        <taxon>Pseudomonadati</taxon>
        <taxon>Pseudomonadota</taxon>
        <taxon>Betaproteobacteria</taxon>
        <taxon>Burkholderiales</taxon>
        <taxon>Comamonadaceae</taxon>
        <taxon>Hydrogenophaga</taxon>
    </lineage>
</organism>
<dbReference type="Proteomes" id="UP000503162">
    <property type="component" value="Chromosome"/>
</dbReference>
<feature type="region of interest" description="Disordered" evidence="2">
    <location>
        <begin position="695"/>
        <end position="716"/>
    </location>
</feature>
<gene>
    <name evidence="3" type="ORF">G9Q37_05420</name>
</gene>
<evidence type="ECO:0000313" key="3">
    <source>
        <dbReference type="EMBL" id="QIM51616.1"/>
    </source>
</evidence>
<sequence>MRKQSTGWCVAKRGSKELVKDDGKEPKTIVETAKARYERAKEAYEAPRMLSIEDTRFVMGDSDNGWQWPQAIYRDRANINKKPCLTVNVTAQHCNQIINQIRQNRPSAKILPVDDHADVETAKILGGMLRAIQAESSADTAHDTAAEHAIYGGEGYWRIVTEYEDYNSFNQVIRVKPIMNPLLVYVDPDAKEPDRSDARWGFIFEDISKELAREEHPDIDPSSWVEDPKGWVKGDKVRRAEYFWCEYADDTLYLLEDGTTVLKSEFPEDFAVKDGFVQNDGVPVIGVVFERPTKRKLWKWCKLLGGETEPVDKRDWPGQYFPIITVLGKEVNVNGDIIRKGIVRDLKDPARMLNYSFSAAVETLALQNKVPYLAPTEAIEGFEDIWGMANLENRSYLPYNAFDDEGKPLPQPQRQPSATMPTAQVQMLQLATEQMRAASGQQSANFGIRSEAQSGVGIQRLKQQGEIATFHFPDNLARALKYEAKVILDLIPKVYEQQRVVRILGLDGKQDSALLNPDMPEAYAESNSAVDKIFNPGVGRYDVVIDTGPSYATQRQEASAAMTELASKYPPLMDVAGDIVMKTYDFPMADELAERMKKLPTIAQLVDDDKGKEGIPPQAQAAMQQMQQQMQQLDQAIQGMEQELSQTQDKQRQAELKAQMEESKRIKAETENYVLKAQQQLQSAEQEAMSRVQQAMTPPEPVAPMEPENEAEEAAEAEAEAQEMAALQELAGMVQQLAGQNEQVMQAVQDSAQMTVQAIAQMQEALVKAQTAPKRATLSNGRTIVIESGQVA</sequence>
<dbReference type="InterPro" id="IPR032427">
    <property type="entry name" value="P22_portal"/>
</dbReference>
<feature type="coiled-coil region" evidence="1">
    <location>
        <begin position="623"/>
        <end position="687"/>
    </location>
</feature>
<keyword evidence="4" id="KW-1185">Reference proteome</keyword>
<protein>
    <recommendedName>
        <fullName evidence="5">Portal protein</fullName>
    </recommendedName>
</protein>
<name>A0A6G8IF13_9BURK</name>
<dbReference type="RefSeq" id="WP_166225645.1">
    <property type="nucleotide sequence ID" value="NZ_CP049989.1"/>
</dbReference>
<dbReference type="Pfam" id="PF16510">
    <property type="entry name" value="P22_portal"/>
    <property type="match status" value="1"/>
</dbReference>
<accession>A0A6G8IF13</accession>
<feature type="compositionally biased region" description="Acidic residues" evidence="2">
    <location>
        <begin position="707"/>
        <end position="716"/>
    </location>
</feature>
<evidence type="ECO:0000256" key="1">
    <source>
        <dbReference type="SAM" id="Coils"/>
    </source>
</evidence>
<dbReference type="EMBL" id="CP049989">
    <property type="protein sequence ID" value="QIM51616.1"/>
    <property type="molecule type" value="Genomic_DNA"/>
</dbReference>
<evidence type="ECO:0000256" key="2">
    <source>
        <dbReference type="SAM" id="MobiDB-lite"/>
    </source>
</evidence>
<evidence type="ECO:0000313" key="4">
    <source>
        <dbReference type="Proteomes" id="UP000503162"/>
    </source>
</evidence>
<reference evidence="3 4" key="1">
    <citation type="submission" date="2020-03" db="EMBL/GenBank/DDBJ databases">
        <title>Hydrogenophaga sp. nov. isolated from cyanobacterial mat.</title>
        <authorList>
            <person name="Thorat V."/>
            <person name="Kirdat K."/>
            <person name="Tiwarekar B."/>
            <person name="Costa E.D."/>
            <person name="Yadav A."/>
        </authorList>
    </citation>
    <scope>NUCLEOTIDE SEQUENCE [LARGE SCALE GENOMIC DNA]</scope>
    <source>
        <strain evidence="3 4">BA0156</strain>
    </source>
</reference>
<keyword evidence="1" id="KW-0175">Coiled coil</keyword>
<proteinExistence type="predicted"/>
<dbReference type="AlphaFoldDB" id="A0A6G8IF13"/>